<keyword evidence="7 10" id="KW-0472">Membrane</keyword>
<accession>B5Y9B7</accession>
<evidence type="ECO:0000256" key="4">
    <source>
        <dbReference type="ARBA" id="ARBA00022692"/>
    </source>
</evidence>
<dbReference type="AlphaFoldDB" id="B5Y9B7"/>
<evidence type="ECO:0000256" key="2">
    <source>
        <dbReference type="ARBA" id="ARBA00022448"/>
    </source>
</evidence>
<feature type="transmembrane region" description="Helical" evidence="10">
    <location>
        <begin position="168"/>
        <end position="191"/>
    </location>
</feature>
<dbReference type="PRINTS" id="PR00701">
    <property type="entry name" value="60KDINNERMP"/>
</dbReference>
<feature type="transmembrane region" description="Helical" evidence="10">
    <location>
        <begin position="131"/>
        <end position="147"/>
    </location>
</feature>
<feature type="domain" description="Membrane insertase YidC/Oxa/ALB C-terminal" evidence="11">
    <location>
        <begin position="24"/>
        <end position="205"/>
    </location>
</feature>
<dbReference type="HOGENOM" id="CLU_036138_4_1_9"/>
<dbReference type="RefSeq" id="WP_012544731.1">
    <property type="nucleotide sequence ID" value="NC_011295.1"/>
</dbReference>
<evidence type="ECO:0000256" key="1">
    <source>
        <dbReference type="ARBA" id="ARBA00004651"/>
    </source>
</evidence>
<evidence type="ECO:0000256" key="6">
    <source>
        <dbReference type="ARBA" id="ARBA00022989"/>
    </source>
</evidence>
<gene>
    <name evidence="12" type="ordered locus">COPRO5265_1046</name>
</gene>
<dbReference type="KEGG" id="cpo:COPRO5265_1046"/>
<feature type="transmembrane region" description="Helical" evidence="10">
    <location>
        <begin position="89"/>
        <end position="111"/>
    </location>
</feature>
<sequence length="221" mass="25528">MVQSISNFFSMILNWLYSVVPNYPVDIILMTILLKLILEPLTYQQLRTSFVISRIQGELQEIAKKYKNDPQQAAQEQSKIYKEHGVNPLIGCLLPLLQIPIFFGLYGSLVQNPNFKGLPFLWVPDISKPDPTWITVIAMVVVTYFQFKFTSQATTDPAMQRQQNMMMWIFVIMIGWIARSFPFGVALYWMAFSLISILESFIIRKMVERQFAEKNAAAAQK</sequence>
<keyword evidence="4 9" id="KW-0812">Transmembrane</keyword>
<protein>
    <submittedName>
        <fullName evidence="12">Membrane protein OxaA 1</fullName>
    </submittedName>
</protein>
<evidence type="ECO:0000313" key="13">
    <source>
        <dbReference type="Proteomes" id="UP000001732"/>
    </source>
</evidence>
<dbReference type="EMBL" id="CP001145">
    <property type="protein sequence ID" value="ACI18081.1"/>
    <property type="molecule type" value="Genomic_DNA"/>
</dbReference>
<keyword evidence="5" id="KW-0653">Protein transport</keyword>
<dbReference type="InterPro" id="IPR028055">
    <property type="entry name" value="YidC/Oxa/ALB_C"/>
</dbReference>
<dbReference type="Proteomes" id="UP000001732">
    <property type="component" value="Chromosome"/>
</dbReference>
<evidence type="ECO:0000259" key="11">
    <source>
        <dbReference type="Pfam" id="PF02096"/>
    </source>
</evidence>
<feature type="transmembrane region" description="Helical" evidence="10">
    <location>
        <begin position="20"/>
        <end position="38"/>
    </location>
</feature>
<keyword evidence="13" id="KW-1185">Reference proteome</keyword>
<keyword evidence="6 10" id="KW-1133">Transmembrane helix</keyword>
<comment type="similarity">
    <text evidence="9">Belongs to the OXA1/ALB3/YidC family.</text>
</comment>
<dbReference type="GO" id="GO:0051205">
    <property type="term" value="P:protein insertion into membrane"/>
    <property type="evidence" value="ECO:0007669"/>
    <property type="project" value="TreeGrafter"/>
</dbReference>
<dbReference type="OrthoDB" id="9780552at2"/>
<dbReference type="GO" id="GO:0005886">
    <property type="term" value="C:plasma membrane"/>
    <property type="evidence" value="ECO:0007669"/>
    <property type="project" value="UniProtKB-SubCell"/>
</dbReference>
<dbReference type="STRING" id="309798.COPRO5265_1046"/>
<evidence type="ECO:0000256" key="8">
    <source>
        <dbReference type="ARBA" id="ARBA00023186"/>
    </source>
</evidence>
<proteinExistence type="inferred from homology"/>
<dbReference type="PANTHER" id="PTHR12428:SF65">
    <property type="entry name" value="CYTOCHROME C OXIDASE ASSEMBLY PROTEIN COX18, MITOCHONDRIAL"/>
    <property type="match status" value="1"/>
</dbReference>
<dbReference type="NCBIfam" id="TIGR03592">
    <property type="entry name" value="yidC_oxa1_cterm"/>
    <property type="match status" value="1"/>
</dbReference>
<evidence type="ECO:0000256" key="7">
    <source>
        <dbReference type="ARBA" id="ARBA00023136"/>
    </source>
</evidence>
<dbReference type="eggNOG" id="COG0706">
    <property type="taxonomic scope" value="Bacteria"/>
</dbReference>
<dbReference type="GO" id="GO:0032977">
    <property type="term" value="F:membrane insertase activity"/>
    <property type="evidence" value="ECO:0007669"/>
    <property type="project" value="InterPro"/>
</dbReference>
<dbReference type="GO" id="GO:0015031">
    <property type="term" value="P:protein transport"/>
    <property type="evidence" value="ECO:0007669"/>
    <property type="project" value="UniProtKB-KW"/>
</dbReference>
<keyword evidence="8" id="KW-0143">Chaperone</keyword>
<keyword evidence="3" id="KW-1003">Cell membrane</keyword>
<dbReference type="CDD" id="cd20070">
    <property type="entry name" value="5TM_YidC_Alb3"/>
    <property type="match status" value="1"/>
</dbReference>
<evidence type="ECO:0000313" key="12">
    <source>
        <dbReference type="EMBL" id="ACI18081.1"/>
    </source>
</evidence>
<organism evidence="12 13">
    <name type="scientific">Coprothermobacter proteolyticus (strain ATCC 35245 / DSM 5265 / OCM 4 / BT)</name>
    <dbReference type="NCBI Taxonomy" id="309798"/>
    <lineage>
        <taxon>Bacteria</taxon>
        <taxon>Pseudomonadati</taxon>
        <taxon>Coprothermobacterota</taxon>
        <taxon>Coprothermobacteria</taxon>
        <taxon>Coprothermobacterales</taxon>
        <taxon>Coprothermobacteraceae</taxon>
        <taxon>Coprothermobacter</taxon>
    </lineage>
</organism>
<dbReference type="InterPro" id="IPR001708">
    <property type="entry name" value="YidC/ALB3/OXA1/COX18"/>
</dbReference>
<evidence type="ECO:0000256" key="3">
    <source>
        <dbReference type="ARBA" id="ARBA00022475"/>
    </source>
</evidence>
<evidence type="ECO:0000256" key="10">
    <source>
        <dbReference type="SAM" id="Phobius"/>
    </source>
</evidence>
<dbReference type="InterPro" id="IPR047196">
    <property type="entry name" value="YidC_ALB_C"/>
</dbReference>
<reference evidence="13" key="1">
    <citation type="submission" date="2008-08" db="EMBL/GenBank/DDBJ databases">
        <title>The complete genome sequence of Coprothermobacter proteolyticus strain ATCC 5245 / DSM 5265 / BT.</title>
        <authorList>
            <person name="Dodson R.J."/>
            <person name="Durkin A.S."/>
            <person name="Wu M."/>
            <person name="Eisen J."/>
            <person name="Sutton G."/>
        </authorList>
    </citation>
    <scope>NUCLEOTIDE SEQUENCE [LARGE SCALE GENOMIC DNA]</scope>
    <source>
        <strain evidence="13">ATCC 35245 / DSM 5265 / OCM 4 / BT</strain>
    </source>
</reference>
<reference evidence="12 13" key="2">
    <citation type="journal article" date="2014" name="Genome Announc.">
        <title>Complete Genome Sequence of Coprothermobacter proteolyticus DSM 5265.</title>
        <authorList>
            <person name="Alexiev A."/>
            <person name="Coil D.A."/>
            <person name="Badger J.H."/>
            <person name="Enticknap J."/>
            <person name="Ward N."/>
            <person name="Robb F.T."/>
            <person name="Eisen J.A."/>
        </authorList>
    </citation>
    <scope>NUCLEOTIDE SEQUENCE [LARGE SCALE GENOMIC DNA]</scope>
    <source>
        <strain evidence="13">ATCC 35245 / DSM 5265 / OCM 4 / BT</strain>
    </source>
</reference>
<keyword evidence="2" id="KW-0813">Transport</keyword>
<name>B5Y9B7_COPPD</name>
<comment type="subcellular location">
    <subcellularLocation>
        <location evidence="1">Cell membrane</location>
        <topology evidence="1">Multi-pass membrane protein</topology>
    </subcellularLocation>
    <subcellularLocation>
        <location evidence="9">Membrane</location>
        <topology evidence="9">Multi-pass membrane protein</topology>
    </subcellularLocation>
</comment>
<evidence type="ECO:0000256" key="9">
    <source>
        <dbReference type="RuleBase" id="RU003945"/>
    </source>
</evidence>
<dbReference type="PANTHER" id="PTHR12428">
    <property type="entry name" value="OXA1"/>
    <property type="match status" value="1"/>
</dbReference>
<dbReference type="Pfam" id="PF02096">
    <property type="entry name" value="60KD_IMP"/>
    <property type="match status" value="1"/>
</dbReference>
<evidence type="ECO:0000256" key="5">
    <source>
        <dbReference type="ARBA" id="ARBA00022927"/>
    </source>
</evidence>